<dbReference type="InterPro" id="IPR010798">
    <property type="entry name" value="Triadin"/>
</dbReference>
<evidence type="ECO:0000256" key="1">
    <source>
        <dbReference type="ARBA" id="ARBA00004157"/>
    </source>
</evidence>
<keyword evidence="14" id="KW-1185">Reference proteome</keyword>
<reference evidence="13" key="1">
    <citation type="submission" date="2025-08" db="UniProtKB">
        <authorList>
            <consortium name="Ensembl"/>
        </authorList>
    </citation>
    <scope>IDENTIFICATION</scope>
</reference>
<evidence type="ECO:0000256" key="2">
    <source>
        <dbReference type="ARBA" id="ARBA00016711"/>
    </source>
</evidence>
<feature type="transmembrane region" description="Helical" evidence="11">
    <location>
        <begin position="39"/>
        <end position="62"/>
    </location>
</feature>
<dbReference type="Pfam" id="PF05279">
    <property type="entry name" value="Asp-B-Hydro_N"/>
    <property type="match status" value="1"/>
</dbReference>
<dbReference type="GO" id="GO:0086036">
    <property type="term" value="P:regulation of cardiac muscle cell membrane potential"/>
    <property type="evidence" value="ECO:0007669"/>
    <property type="project" value="TreeGrafter"/>
</dbReference>
<name>A0A8D0GYF4_SPHPU</name>
<feature type="compositionally biased region" description="Basic and acidic residues" evidence="10">
    <location>
        <begin position="160"/>
        <end position="177"/>
    </location>
</feature>
<dbReference type="Ensembl" id="ENSSPUT00000013311.1">
    <property type="protein sequence ID" value="ENSSPUP00000012488.1"/>
    <property type="gene ID" value="ENSSPUG00000009578.1"/>
</dbReference>
<keyword evidence="4 11" id="KW-0812">Transmembrane</keyword>
<evidence type="ECO:0000256" key="8">
    <source>
        <dbReference type="ARBA" id="ARBA00023180"/>
    </source>
</evidence>
<comment type="subcellular location">
    <subcellularLocation>
        <location evidence="1">Sarcoplasmic reticulum membrane</location>
        <topology evidence="1">Single-pass type II membrane protein</topology>
    </subcellularLocation>
</comment>
<dbReference type="GO" id="GO:0005102">
    <property type="term" value="F:signaling receptor binding"/>
    <property type="evidence" value="ECO:0007669"/>
    <property type="project" value="InterPro"/>
</dbReference>
<evidence type="ECO:0000259" key="12">
    <source>
        <dbReference type="Pfam" id="PF05279"/>
    </source>
</evidence>
<sequence length="273" mass="30051">MITTTTVIDGKNGTVPIPHVKVAKKSVTEDLVTTFSSPAAWLLIIALIITWSAVAIVMFDLVDYKTFAGKILYILTDPLRIIHEAVEESTDWIYGFISLLTDVIMADDDDSDEGIFNMKSCVTALTHVSHSLFWFIRFFEKKIKADEKVKKEVKVGKPEPKTAEKVKHAEAKAEEAGLGKTKTKAAKEEKALAIAPKLEKKDQYAFCRYVIDMFSHGDFYTALPPPHAAPPPPRSPVGIRLACLNNGQPDHGLGSEMDSSPGFSVAGQMVHHV</sequence>
<evidence type="ECO:0000256" key="6">
    <source>
        <dbReference type="ARBA" id="ARBA00023136"/>
    </source>
</evidence>
<dbReference type="PANTHER" id="PTHR14106:SF0">
    <property type="entry name" value="TRIADIN"/>
    <property type="match status" value="1"/>
</dbReference>
<dbReference type="InterPro" id="IPR007943">
    <property type="entry name" value="Asp-B-hydro/Triadin_dom"/>
</dbReference>
<keyword evidence="8" id="KW-0325">Glycoprotein</keyword>
<dbReference type="GO" id="GO:0005886">
    <property type="term" value="C:plasma membrane"/>
    <property type="evidence" value="ECO:0007669"/>
    <property type="project" value="TreeGrafter"/>
</dbReference>
<evidence type="ECO:0000256" key="4">
    <source>
        <dbReference type="ARBA" id="ARBA00022692"/>
    </source>
</evidence>
<proteinExistence type="predicted"/>
<evidence type="ECO:0000313" key="14">
    <source>
        <dbReference type="Proteomes" id="UP000694392"/>
    </source>
</evidence>
<evidence type="ECO:0000256" key="9">
    <source>
        <dbReference type="ARBA" id="ARBA00046074"/>
    </source>
</evidence>
<organism evidence="13 14">
    <name type="scientific">Sphenodon punctatus</name>
    <name type="common">Tuatara</name>
    <name type="synonym">Hatteria punctata</name>
    <dbReference type="NCBI Taxonomy" id="8508"/>
    <lineage>
        <taxon>Eukaryota</taxon>
        <taxon>Metazoa</taxon>
        <taxon>Chordata</taxon>
        <taxon>Craniata</taxon>
        <taxon>Vertebrata</taxon>
        <taxon>Euteleostomi</taxon>
        <taxon>Lepidosauria</taxon>
        <taxon>Sphenodontia</taxon>
        <taxon>Sphenodontidae</taxon>
        <taxon>Sphenodon</taxon>
    </lineage>
</organism>
<feature type="domain" description="Aspartyl beta-hydroxylase/Triadin" evidence="12">
    <location>
        <begin position="37"/>
        <end position="71"/>
    </location>
</feature>
<dbReference type="GO" id="GO:0010880">
    <property type="term" value="P:regulation of release of sequestered calcium ion into cytosol by sarcoplasmic reticulum"/>
    <property type="evidence" value="ECO:0007669"/>
    <property type="project" value="TreeGrafter"/>
</dbReference>
<keyword evidence="5 11" id="KW-1133">Transmembrane helix</keyword>
<dbReference type="GeneTree" id="ENSGT00510000049207"/>
<dbReference type="GO" id="GO:0060047">
    <property type="term" value="P:heart contraction"/>
    <property type="evidence" value="ECO:0007669"/>
    <property type="project" value="TreeGrafter"/>
</dbReference>
<protein>
    <recommendedName>
        <fullName evidence="2">Triadin</fullName>
    </recommendedName>
</protein>
<evidence type="ECO:0000256" key="11">
    <source>
        <dbReference type="SAM" id="Phobius"/>
    </source>
</evidence>
<keyword evidence="3" id="KW-0597">Phosphoprotein</keyword>
<evidence type="ECO:0000256" key="7">
    <source>
        <dbReference type="ARBA" id="ARBA00023157"/>
    </source>
</evidence>
<evidence type="ECO:0000256" key="10">
    <source>
        <dbReference type="SAM" id="MobiDB-lite"/>
    </source>
</evidence>
<accession>A0A8D0GYF4</accession>
<evidence type="ECO:0000256" key="5">
    <source>
        <dbReference type="ARBA" id="ARBA00022989"/>
    </source>
</evidence>
<dbReference type="GO" id="GO:0014701">
    <property type="term" value="C:junctional sarcoplasmic reticulum membrane"/>
    <property type="evidence" value="ECO:0007669"/>
    <property type="project" value="TreeGrafter"/>
</dbReference>
<feature type="region of interest" description="Disordered" evidence="10">
    <location>
        <begin position="160"/>
        <end position="182"/>
    </location>
</feature>
<keyword evidence="7" id="KW-1015">Disulfide bond</keyword>
<dbReference type="AlphaFoldDB" id="A0A8D0GYF4"/>
<keyword evidence="6 11" id="KW-0472">Membrane</keyword>
<comment type="function">
    <text evidence="9">Contributes to the regulation of lumenal Ca2+ release via the sarcoplasmic reticulum calcium release channels RYR1 and RYR2, a key step in triggering skeletal and heart muscle contraction. Required for normal organization of the triad junction, where T-tubules and the sarcoplasmic reticulum terminal cisternae are in close contact. Required for normal skeletal muscle strength. Plays a role in excitation-contraction coupling in the heart and in regulating the rate of heart beats.</text>
</comment>
<evidence type="ECO:0000313" key="13">
    <source>
        <dbReference type="Ensembl" id="ENSSPUP00000012488.1"/>
    </source>
</evidence>
<reference evidence="13" key="2">
    <citation type="submission" date="2025-09" db="UniProtKB">
        <authorList>
            <consortium name="Ensembl"/>
        </authorList>
    </citation>
    <scope>IDENTIFICATION</scope>
</reference>
<evidence type="ECO:0000256" key="3">
    <source>
        <dbReference type="ARBA" id="ARBA00022553"/>
    </source>
</evidence>
<dbReference type="PANTHER" id="PTHR14106">
    <property type="entry name" value="TRIADIN"/>
    <property type="match status" value="1"/>
</dbReference>
<dbReference type="Proteomes" id="UP000694392">
    <property type="component" value="Unplaced"/>
</dbReference>